<evidence type="ECO:0000256" key="4">
    <source>
        <dbReference type="ARBA" id="ARBA00013346"/>
    </source>
</evidence>
<dbReference type="Gene3D" id="3.40.50.150">
    <property type="entry name" value="Vaccinia Virus protein VP39"/>
    <property type="match status" value="1"/>
</dbReference>
<dbReference type="GO" id="GO:0004719">
    <property type="term" value="F:protein-L-isoaspartate (D-aspartate) O-methyltransferase activity"/>
    <property type="evidence" value="ECO:0007669"/>
    <property type="project" value="UniProtKB-EC"/>
</dbReference>
<dbReference type="InterPro" id="IPR029063">
    <property type="entry name" value="SAM-dependent_MTases_sf"/>
</dbReference>
<evidence type="ECO:0000256" key="10">
    <source>
        <dbReference type="ARBA" id="ARBA00031323"/>
    </source>
</evidence>
<dbReference type="Proteomes" id="UP000199614">
    <property type="component" value="Unassembled WGS sequence"/>
</dbReference>
<dbReference type="EC" id="2.1.1.77" evidence="3"/>
<dbReference type="Pfam" id="PF01135">
    <property type="entry name" value="PCMT"/>
    <property type="match status" value="1"/>
</dbReference>
<dbReference type="CDD" id="cd02440">
    <property type="entry name" value="AdoMet_MTases"/>
    <property type="match status" value="1"/>
</dbReference>
<accession>A0A1I5FB02</accession>
<reference evidence="12 13" key="1">
    <citation type="submission" date="2016-10" db="EMBL/GenBank/DDBJ databases">
        <authorList>
            <person name="de Groot N.N."/>
        </authorList>
    </citation>
    <scope>NUCLEOTIDE SEQUENCE [LARGE SCALE GENOMIC DNA]</scope>
    <source>
        <strain evidence="12 13">CGMCC 4.1877</strain>
    </source>
</reference>
<name>A0A1I5FB02_PSUAM</name>
<keyword evidence="8" id="KW-0949">S-adenosyl-L-methionine</keyword>
<dbReference type="GO" id="GO:0005737">
    <property type="term" value="C:cytoplasm"/>
    <property type="evidence" value="ECO:0007669"/>
    <property type="project" value="UniProtKB-SubCell"/>
</dbReference>
<organism evidence="12 13">
    <name type="scientific">Pseudonocardia ammonioxydans</name>
    <dbReference type="NCBI Taxonomy" id="260086"/>
    <lineage>
        <taxon>Bacteria</taxon>
        <taxon>Bacillati</taxon>
        <taxon>Actinomycetota</taxon>
        <taxon>Actinomycetes</taxon>
        <taxon>Pseudonocardiales</taxon>
        <taxon>Pseudonocardiaceae</taxon>
        <taxon>Pseudonocardia</taxon>
    </lineage>
</organism>
<evidence type="ECO:0000256" key="7">
    <source>
        <dbReference type="ARBA" id="ARBA00022679"/>
    </source>
</evidence>
<evidence type="ECO:0000256" key="6">
    <source>
        <dbReference type="ARBA" id="ARBA00022603"/>
    </source>
</evidence>
<dbReference type="OrthoDB" id="4035289at2"/>
<keyword evidence="6 12" id="KW-0489">Methyltransferase</keyword>
<evidence type="ECO:0000256" key="9">
    <source>
        <dbReference type="ARBA" id="ARBA00030757"/>
    </source>
</evidence>
<keyword evidence="7 12" id="KW-0808">Transferase</keyword>
<evidence type="ECO:0000256" key="5">
    <source>
        <dbReference type="ARBA" id="ARBA00022490"/>
    </source>
</evidence>
<evidence type="ECO:0000313" key="13">
    <source>
        <dbReference type="Proteomes" id="UP000199614"/>
    </source>
</evidence>
<dbReference type="RefSeq" id="WP_093351557.1">
    <property type="nucleotide sequence ID" value="NZ_FOUY01000036.1"/>
</dbReference>
<dbReference type="InterPro" id="IPR000682">
    <property type="entry name" value="PCMT"/>
</dbReference>
<dbReference type="SUPFAM" id="SSF53335">
    <property type="entry name" value="S-adenosyl-L-methionine-dependent methyltransferases"/>
    <property type="match status" value="1"/>
</dbReference>
<evidence type="ECO:0000256" key="8">
    <source>
        <dbReference type="ARBA" id="ARBA00022691"/>
    </source>
</evidence>
<evidence type="ECO:0000256" key="1">
    <source>
        <dbReference type="ARBA" id="ARBA00004496"/>
    </source>
</evidence>
<dbReference type="GO" id="GO:0032259">
    <property type="term" value="P:methylation"/>
    <property type="evidence" value="ECO:0007669"/>
    <property type="project" value="UniProtKB-KW"/>
</dbReference>
<evidence type="ECO:0000313" key="12">
    <source>
        <dbReference type="EMBL" id="SFO20935.1"/>
    </source>
</evidence>
<dbReference type="EMBL" id="FOUY01000036">
    <property type="protein sequence ID" value="SFO20935.1"/>
    <property type="molecule type" value="Genomic_DNA"/>
</dbReference>
<gene>
    <name evidence="12" type="ORF">SAMN05216207_103660</name>
</gene>
<sequence>MSDAADATTPRADLVARLRTQGITDGRVLDAVGRVPRERFVATGDESRAHDDTALAIGRGQTISSPWIVAASIDALQVGPDARVLEVGTGSGYAAAVLAKCVGEVVTVERDAVLAEDARDLLRDLSPGVRVLTGDGVTAGAGFGPFDGIVVTAMAYREIPPELIEQLAPGGSLVCPVGDDRSGSLVRYRDGETVDLAPVSFVPLVRGTDG</sequence>
<dbReference type="PANTHER" id="PTHR11579">
    <property type="entry name" value="PROTEIN-L-ISOASPARTATE O-METHYLTRANSFERASE"/>
    <property type="match status" value="1"/>
</dbReference>
<proteinExistence type="inferred from homology"/>
<dbReference type="AlphaFoldDB" id="A0A1I5FB02"/>
<dbReference type="PANTHER" id="PTHR11579:SF0">
    <property type="entry name" value="PROTEIN-L-ISOASPARTATE(D-ASPARTATE) O-METHYLTRANSFERASE"/>
    <property type="match status" value="1"/>
</dbReference>
<evidence type="ECO:0000256" key="2">
    <source>
        <dbReference type="ARBA" id="ARBA00005369"/>
    </source>
</evidence>
<comment type="subcellular location">
    <subcellularLocation>
        <location evidence="1">Cytoplasm</location>
    </subcellularLocation>
</comment>
<dbReference type="STRING" id="260086.SAMN05216207_103660"/>
<evidence type="ECO:0000256" key="11">
    <source>
        <dbReference type="ARBA" id="ARBA00031350"/>
    </source>
</evidence>
<evidence type="ECO:0000256" key="3">
    <source>
        <dbReference type="ARBA" id="ARBA00011890"/>
    </source>
</evidence>
<keyword evidence="13" id="KW-1185">Reference proteome</keyword>
<comment type="similarity">
    <text evidence="2">Belongs to the methyltransferase superfamily. L-isoaspartyl/D-aspartyl protein methyltransferase family.</text>
</comment>
<keyword evidence="5" id="KW-0963">Cytoplasm</keyword>
<protein>
    <recommendedName>
        <fullName evidence="4">Protein-L-isoaspartate O-methyltransferase</fullName>
        <ecNumber evidence="3">2.1.1.77</ecNumber>
    </recommendedName>
    <alternativeName>
        <fullName evidence="11">L-isoaspartyl protein carboxyl methyltransferase</fullName>
    </alternativeName>
    <alternativeName>
        <fullName evidence="9">Protein L-isoaspartyl methyltransferase</fullName>
    </alternativeName>
    <alternativeName>
        <fullName evidence="10">Protein-beta-aspartate methyltransferase</fullName>
    </alternativeName>
</protein>